<dbReference type="EMBL" id="KQ987358">
    <property type="protein sequence ID" value="KZV57282.1"/>
    <property type="molecule type" value="Genomic_DNA"/>
</dbReference>
<protein>
    <submittedName>
        <fullName evidence="1">Uncharacterized protein</fullName>
    </submittedName>
</protein>
<accession>A0A2Z7DCC2</accession>
<keyword evidence="2" id="KW-1185">Reference proteome</keyword>
<gene>
    <name evidence="1" type="ORF">F511_39875</name>
</gene>
<dbReference type="AlphaFoldDB" id="A0A2Z7DCC2"/>
<name>A0A2Z7DCC2_9LAMI</name>
<proteinExistence type="predicted"/>
<evidence type="ECO:0000313" key="2">
    <source>
        <dbReference type="Proteomes" id="UP000250235"/>
    </source>
</evidence>
<organism evidence="1 2">
    <name type="scientific">Dorcoceras hygrometricum</name>
    <dbReference type="NCBI Taxonomy" id="472368"/>
    <lineage>
        <taxon>Eukaryota</taxon>
        <taxon>Viridiplantae</taxon>
        <taxon>Streptophyta</taxon>
        <taxon>Embryophyta</taxon>
        <taxon>Tracheophyta</taxon>
        <taxon>Spermatophyta</taxon>
        <taxon>Magnoliopsida</taxon>
        <taxon>eudicotyledons</taxon>
        <taxon>Gunneridae</taxon>
        <taxon>Pentapetalae</taxon>
        <taxon>asterids</taxon>
        <taxon>lamiids</taxon>
        <taxon>Lamiales</taxon>
        <taxon>Gesneriaceae</taxon>
        <taxon>Didymocarpoideae</taxon>
        <taxon>Trichosporeae</taxon>
        <taxon>Loxocarpinae</taxon>
        <taxon>Dorcoceras</taxon>
    </lineage>
</organism>
<evidence type="ECO:0000313" key="1">
    <source>
        <dbReference type="EMBL" id="KZV57282.1"/>
    </source>
</evidence>
<sequence>MSSKEFFGTTDTFLAEGWITSLEMIFDVMELGDRDRARVDCVEFCTCPVTRRDLRVSEYPVEKLRTIPIDLGQNLIYFQMHRRHVYEQQVFLK</sequence>
<dbReference type="Proteomes" id="UP000250235">
    <property type="component" value="Unassembled WGS sequence"/>
</dbReference>
<dbReference type="OrthoDB" id="913731at2759"/>
<reference evidence="1 2" key="1">
    <citation type="journal article" date="2015" name="Proc. Natl. Acad. Sci. U.S.A.">
        <title>The resurrection genome of Boea hygrometrica: A blueprint for survival of dehydration.</title>
        <authorList>
            <person name="Xiao L."/>
            <person name="Yang G."/>
            <person name="Zhang L."/>
            <person name="Yang X."/>
            <person name="Zhao S."/>
            <person name="Ji Z."/>
            <person name="Zhou Q."/>
            <person name="Hu M."/>
            <person name="Wang Y."/>
            <person name="Chen M."/>
            <person name="Xu Y."/>
            <person name="Jin H."/>
            <person name="Xiao X."/>
            <person name="Hu G."/>
            <person name="Bao F."/>
            <person name="Hu Y."/>
            <person name="Wan P."/>
            <person name="Li L."/>
            <person name="Deng X."/>
            <person name="Kuang T."/>
            <person name="Xiang C."/>
            <person name="Zhu J.K."/>
            <person name="Oliver M.J."/>
            <person name="He Y."/>
        </authorList>
    </citation>
    <scope>NUCLEOTIDE SEQUENCE [LARGE SCALE GENOMIC DNA]</scope>
    <source>
        <strain evidence="2">cv. XS01</strain>
    </source>
</reference>